<comment type="caution">
    <text evidence="1">The sequence shown here is derived from an EMBL/GenBank/DDBJ whole genome shotgun (WGS) entry which is preliminary data.</text>
</comment>
<name>A0A0F9MQG2_9ZZZZ</name>
<reference evidence="1" key="1">
    <citation type="journal article" date="2015" name="Nature">
        <title>Complex archaea that bridge the gap between prokaryotes and eukaryotes.</title>
        <authorList>
            <person name="Spang A."/>
            <person name="Saw J.H."/>
            <person name="Jorgensen S.L."/>
            <person name="Zaremba-Niedzwiedzka K."/>
            <person name="Martijn J."/>
            <person name="Lind A.E."/>
            <person name="van Eijk R."/>
            <person name="Schleper C."/>
            <person name="Guy L."/>
            <person name="Ettema T.J."/>
        </authorList>
    </citation>
    <scope>NUCLEOTIDE SEQUENCE</scope>
</reference>
<dbReference type="AlphaFoldDB" id="A0A0F9MQG2"/>
<evidence type="ECO:0000313" key="1">
    <source>
        <dbReference type="EMBL" id="KKN01592.1"/>
    </source>
</evidence>
<sequence length="65" mass="7743">MRVSELIIILKRCAPDARILIMQEEELECMPEFWDDETRSLNEKATKLYSEDLHSHEVYLFAVKD</sequence>
<dbReference type="EMBL" id="LAZR01005244">
    <property type="protein sequence ID" value="KKN01592.1"/>
    <property type="molecule type" value="Genomic_DNA"/>
</dbReference>
<proteinExistence type="predicted"/>
<accession>A0A0F9MQG2</accession>
<protein>
    <submittedName>
        <fullName evidence="1">Uncharacterized protein</fullName>
    </submittedName>
</protein>
<gene>
    <name evidence="1" type="ORF">LCGC14_1126270</name>
</gene>
<organism evidence="1">
    <name type="scientific">marine sediment metagenome</name>
    <dbReference type="NCBI Taxonomy" id="412755"/>
    <lineage>
        <taxon>unclassified sequences</taxon>
        <taxon>metagenomes</taxon>
        <taxon>ecological metagenomes</taxon>
    </lineage>
</organism>